<evidence type="ECO:0000256" key="5">
    <source>
        <dbReference type="ARBA" id="ARBA00023098"/>
    </source>
</evidence>
<dbReference type="GO" id="GO:0046872">
    <property type="term" value="F:metal ion binding"/>
    <property type="evidence" value="ECO:0007669"/>
    <property type="project" value="UniProtKB-KW"/>
</dbReference>
<keyword evidence="6" id="KW-0594">Phospholipid biosynthesis</keyword>
<organism evidence="8">
    <name type="scientific">mine drainage metagenome</name>
    <dbReference type="NCBI Taxonomy" id="410659"/>
    <lineage>
        <taxon>unclassified sequences</taxon>
        <taxon>metagenomes</taxon>
        <taxon>ecological metagenomes</taxon>
    </lineage>
</organism>
<evidence type="ECO:0000256" key="3">
    <source>
        <dbReference type="ARBA" id="ARBA00022723"/>
    </source>
</evidence>
<evidence type="ECO:0000256" key="6">
    <source>
        <dbReference type="ARBA" id="ARBA00023209"/>
    </source>
</evidence>
<dbReference type="GO" id="GO:0016765">
    <property type="term" value="F:transferase activity, transferring alkyl or aryl (other than methyl) groups"/>
    <property type="evidence" value="ECO:0007669"/>
    <property type="project" value="InterPro"/>
</dbReference>
<dbReference type="GO" id="GO:0008654">
    <property type="term" value="P:phospholipid biosynthetic process"/>
    <property type="evidence" value="ECO:0007669"/>
    <property type="project" value="UniProtKB-KW"/>
</dbReference>
<protein>
    <submittedName>
        <fullName evidence="8">PcrB-like protein</fullName>
        <ecNumber evidence="8">2.5.1.-</ecNumber>
    </submittedName>
</protein>
<dbReference type="InterPro" id="IPR038597">
    <property type="entry name" value="GGGP/HepGP_synthase_sf"/>
</dbReference>
<dbReference type="InterPro" id="IPR008205">
    <property type="entry name" value="GGGP_HepGP_synthase"/>
</dbReference>
<sequence>MTPPPAPGPVERRLAERVATGPIHLTLIDPDRSDPERAAEIAREAVGLGSDAIMLGGSTGISRERMDAVARAVRAAVGVPTIIFPGRPPAPSLPPCTRSSS</sequence>
<dbReference type="EC" id="2.5.1.-" evidence="8"/>
<keyword evidence="1" id="KW-0444">Lipid biosynthesis</keyword>
<evidence type="ECO:0000313" key="8">
    <source>
        <dbReference type="EMBL" id="EQD63749.1"/>
    </source>
</evidence>
<keyword evidence="3" id="KW-0479">Metal-binding</keyword>
<reference evidence="8" key="2">
    <citation type="journal article" date="2014" name="ISME J.">
        <title>Microbial stratification in low pH oxic and suboxic macroscopic growths along an acid mine drainage.</title>
        <authorList>
            <person name="Mendez-Garcia C."/>
            <person name="Mesa V."/>
            <person name="Sprenger R.R."/>
            <person name="Richter M."/>
            <person name="Diez M.S."/>
            <person name="Solano J."/>
            <person name="Bargiela R."/>
            <person name="Golyshina O.V."/>
            <person name="Manteca A."/>
            <person name="Ramos J.L."/>
            <person name="Gallego J.R."/>
            <person name="Llorente I."/>
            <person name="Martins Dos Santos V.A."/>
            <person name="Jensen O.N."/>
            <person name="Pelaez A.I."/>
            <person name="Sanchez J."/>
            <person name="Ferrer M."/>
        </authorList>
    </citation>
    <scope>NUCLEOTIDE SEQUENCE</scope>
</reference>
<dbReference type="Gene3D" id="3.20.20.390">
    <property type="entry name" value="FMN-linked oxidoreductases"/>
    <property type="match status" value="1"/>
</dbReference>
<proteinExistence type="predicted"/>
<dbReference type="Pfam" id="PF01884">
    <property type="entry name" value="PcrB"/>
    <property type="match status" value="1"/>
</dbReference>
<keyword evidence="4" id="KW-0460">Magnesium</keyword>
<evidence type="ECO:0000256" key="4">
    <source>
        <dbReference type="ARBA" id="ARBA00022842"/>
    </source>
</evidence>
<comment type="caution">
    <text evidence="8">The sequence shown here is derived from an EMBL/GenBank/DDBJ whole genome shotgun (WGS) entry which is preliminary data.</text>
</comment>
<keyword evidence="2 8" id="KW-0808">Transferase</keyword>
<dbReference type="AlphaFoldDB" id="T1CD17"/>
<keyword evidence="5" id="KW-0443">Lipid metabolism</keyword>
<keyword evidence="7" id="KW-1208">Phospholipid metabolism</keyword>
<dbReference type="EMBL" id="AUZY01004364">
    <property type="protein sequence ID" value="EQD63749.1"/>
    <property type="molecule type" value="Genomic_DNA"/>
</dbReference>
<gene>
    <name evidence="8" type="ORF">B1B_06881</name>
</gene>
<reference evidence="8" key="1">
    <citation type="submission" date="2013-08" db="EMBL/GenBank/DDBJ databases">
        <authorList>
            <person name="Mendez C."/>
            <person name="Richter M."/>
            <person name="Ferrer M."/>
            <person name="Sanchez J."/>
        </authorList>
    </citation>
    <scope>NUCLEOTIDE SEQUENCE</scope>
</reference>
<evidence type="ECO:0000256" key="7">
    <source>
        <dbReference type="ARBA" id="ARBA00023264"/>
    </source>
</evidence>
<dbReference type="SUPFAM" id="SSF51395">
    <property type="entry name" value="FMN-linked oxidoreductases"/>
    <property type="match status" value="1"/>
</dbReference>
<accession>T1CD17</accession>
<name>T1CD17_9ZZZZ</name>
<evidence type="ECO:0000256" key="1">
    <source>
        <dbReference type="ARBA" id="ARBA00022516"/>
    </source>
</evidence>
<evidence type="ECO:0000256" key="2">
    <source>
        <dbReference type="ARBA" id="ARBA00022679"/>
    </source>
</evidence>